<dbReference type="KEGG" id="glt:GlitD10_2254"/>
<dbReference type="RefSeq" id="WP_216634603.1">
    <property type="nucleotide sequence ID" value="NZ_CP017675.1"/>
</dbReference>
<dbReference type="CDD" id="cd01878">
    <property type="entry name" value="HflX"/>
    <property type="match status" value="1"/>
</dbReference>
<feature type="coiled-coil region" evidence="7">
    <location>
        <begin position="325"/>
        <end position="362"/>
    </location>
</feature>
<dbReference type="Pfam" id="PF13167">
    <property type="entry name" value="GTP-bdg_N"/>
    <property type="match status" value="1"/>
</dbReference>
<evidence type="ECO:0000259" key="8">
    <source>
        <dbReference type="PROSITE" id="PS51705"/>
    </source>
</evidence>
<evidence type="ECO:0000256" key="2">
    <source>
        <dbReference type="ARBA" id="ARBA00022723"/>
    </source>
</evidence>
<dbReference type="InterPro" id="IPR016496">
    <property type="entry name" value="GTPase_HflX"/>
</dbReference>
<reference evidence="9 10" key="1">
    <citation type="submission" date="2016-10" db="EMBL/GenBank/DDBJ databases">
        <title>Description of Gloeomargarita lithophora gen. nov., sp. nov., a thylakoid-bearing basal-branching cyanobacterium with intracellular carbonates, and proposal for Gloeomargaritales ord. nov.</title>
        <authorList>
            <person name="Moreira D."/>
            <person name="Tavera R."/>
            <person name="Benzerara K."/>
            <person name="Skouri-Panet F."/>
            <person name="Couradeau E."/>
            <person name="Gerard E."/>
            <person name="Loussert C."/>
            <person name="Novelo E."/>
            <person name="Zivanovic Y."/>
            <person name="Lopez-Garcia P."/>
        </authorList>
    </citation>
    <scope>NUCLEOTIDE SEQUENCE [LARGE SCALE GENOMIC DNA]</scope>
    <source>
        <strain evidence="9 10">D10</strain>
    </source>
</reference>
<sequence>MAGTGLYGDIRGLKPAQLRQLQRLYRVRLPQDVLITPELGQRLWQITTAIQSPLCLYVNRRGQVLRVAVGTPEATRVPLYELPRYGAGRLAGWRCLSTRLSPNAPNSGDLTTLMEQRWDALVTVHDQQTYWAYPGATAWVLSAPLPLHTLAQQDWLTQLQQAEQARHPVTPAPSESQRVILVGTRPATLAPTAFQAGLQEMALLITSAGAMVADTVVQRRAMPQGLGAGKIQEVRRAGRLEGVNVVVFNGDLSPAQVRNLERELEMRVVDRTELILDIFAQRAHSQAGKLQVELAQLQYRLTRLTGQGQALSRLGGGIGTRGPGETRLETERRTIQRRIAHLQKQVEQLRQHRSRLRQQRQRREVPTVGLVGYTNAGKSTLFNALTRAEVYASNQLFATLDPTSRRLVLPSDPQPIVLTDTVGFIENLPPPLWNAFRATLEELTEADLLLHVVDLSHPDWQAQIQAVAACLAQMTPVPAPTWLVFNKLDQVDSDTLRQAQETYPQALYIAARERIGLDTLRRALVGWLNHALAS</sequence>
<keyword evidence="1 6" id="KW-0963">Cytoplasm</keyword>
<evidence type="ECO:0000256" key="3">
    <source>
        <dbReference type="ARBA" id="ARBA00022741"/>
    </source>
</evidence>
<dbReference type="STRING" id="1188229.GlitD10_2254"/>
<dbReference type="InterPro" id="IPR042108">
    <property type="entry name" value="GTPase_HflX_N_sf"/>
</dbReference>
<evidence type="ECO:0000256" key="1">
    <source>
        <dbReference type="ARBA" id="ARBA00022490"/>
    </source>
</evidence>
<dbReference type="HAMAP" id="MF_00900">
    <property type="entry name" value="GTPase_HflX"/>
    <property type="match status" value="1"/>
</dbReference>
<dbReference type="PANTHER" id="PTHR10229">
    <property type="entry name" value="GTP-BINDING PROTEIN HFLX"/>
    <property type="match status" value="1"/>
</dbReference>
<evidence type="ECO:0000313" key="10">
    <source>
        <dbReference type="Proteomes" id="UP000180235"/>
    </source>
</evidence>
<dbReference type="GO" id="GO:0046872">
    <property type="term" value="F:metal ion binding"/>
    <property type="evidence" value="ECO:0007669"/>
    <property type="project" value="UniProtKB-KW"/>
</dbReference>
<comment type="similarity">
    <text evidence="6">Belongs to the TRAFAC class OBG-HflX-like GTPase superfamily. HflX GTPase family.</text>
</comment>
<dbReference type="Gene3D" id="3.40.50.11060">
    <property type="entry name" value="GTPase HflX, N-terminal domain"/>
    <property type="match status" value="1"/>
</dbReference>
<dbReference type="Pfam" id="PF01926">
    <property type="entry name" value="MMR_HSR1"/>
    <property type="match status" value="1"/>
</dbReference>
<name>A0A1J0AF75_9CYAN</name>
<comment type="function">
    <text evidence="6">GTPase that associates with the 50S ribosomal subunit and may have a role during protein synthesis or ribosome biogenesis.</text>
</comment>
<keyword evidence="7" id="KW-0175">Coiled coil</keyword>
<protein>
    <recommendedName>
        <fullName evidence="6">GTPase HflX</fullName>
    </recommendedName>
    <alternativeName>
        <fullName evidence="6">GTP-binding protein HflX</fullName>
    </alternativeName>
</protein>
<dbReference type="Gene3D" id="3.40.50.300">
    <property type="entry name" value="P-loop containing nucleotide triphosphate hydrolases"/>
    <property type="match status" value="1"/>
</dbReference>
<dbReference type="GO" id="GO:0003924">
    <property type="term" value="F:GTPase activity"/>
    <property type="evidence" value="ECO:0007669"/>
    <property type="project" value="UniProtKB-UniRule"/>
</dbReference>
<dbReference type="NCBIfam" id="TIGR03156">
    <property type="entry name" value="GTP_HflX"/>
    <property type="match status" value="1"/>
</dbReference>
<feature type="domain" description="Hflx-type G" evidence="8">
    <location>
        <begin position="366"/>
        <end position="467"/>
    </location>
</feature>
<dbReference type="Proteomes" id="UP000180235">
    <property type="component" value="Chromosome"/>
</dbReference>
<gene>
    <name evidence="6 9" type="primary">hflX</name>
    <name evidence="9" type="ORF">GlitD10_2254</name>
</gene>
<dbReference type="InterPro" id="IPR032305">
    <property type="entry name" value="GTP-bd_M"/>
</dbReference>
<keyword evidence="4" id="KW-0460">Magnesium</keyword>
<keyword evidence="3 6" id="KW-0547">Nucleotide-binding</keyword>
<dbReference type="InterPro" id="IPR027417">
    <property type="entry name" value="P-loop_NTPase"/>
</dbReference>
<dbReference type="PRINTS" id="PR00326">
    <property type="entry name" value="GTP1OBG"/>
</dbReference>
<dbReference type="AlphaFoldDB" id="A0A1J0AF75"/>
<dbReference type="FunFam" id="3.40.50.11060:FF:000001">
    <property type="entry name" value="GTPase HflX"/>
    <property type="match status" value="1"/>
</dbReference>
<evidence type="ECO:0000256" key="4">
    <source>
        <dbReference type="ARBA" id="ARBA00022842"/>
    </source>
</evidence>
<evidence type="ECO:0000256" key="7">
    <source>
        <dbReference type="SAM" id="Coils"/>
    </source>
</evidence>
<keyword evidence="10" id="KW-1185">Reference proteome</keyword>
<dbReference type="PANTHER" id="PTHR10229:SF0">
    <property type="entry name" value="GTP-BINDING PROTEIN 6-RELATED"/>
    <property type="match status" value="1"/>
</dbReference>
<dbReference type="Pfam" id="PF16360">
    <property type="entry name" value="GTP-bdg_M"/>
    <property type="match status" value="1"/>
</dbReference>
<organism evidence="9 10">
    <name type="scientific">Gloeomargarita lithophora Alchichica-D10</name>
    <dbReference type="NCBI Taxonomy" id="1188229"/>
    <lineage>
        <taxon>Bacteria</taxon>
        <taxon>Bacillati</taxon>
        <taxon>Cyanobacteriota</taxon>
        <taxon>Cyanophyceae</taxon>
        <taxon>Gloeomargaritales</taxon>
        <taxon>Gloeomargaritaceae</taxon>
        <taxon>Gloeomargarita</taxon>
    </lineage>
</organism>
<comment type="subunit">
    <text evidence="6">Monomer. Associates with the 50S ribosomal subunit.</text>
</comment>
<accession>A0A1J0AF75</accession>
<evidence type="ECO:0000313" key="9">
    <source>
        <dbReference type="EMBL" id="APB34586.1"/>
    </source>
</evidence>
<dbReference type="Gene3D" id="6.10.250.2860">
    <property type="match status" value="1"/>
</dbReference>
<dbReference type="InterPro" id="IPR025121">
    <property type="entry name" value="GTPase_HflX_N"/>
</dbReference>
<dbReference type="GO" id="GO:0005737">
    <property type="term" value="C:cytoplasm"/>
    <property type="evidence" value="ECO:0007669"/>
    <property type="project" value="UniProtKB-SubCell"/>
</dbReference>
<keyword evidence="5 6" id="KW-0342">GTP-binding</keyword>
<proteinExistence type="inferred from homology"/>
<dbReference type="GO" id="GO:0043022">
    <property type="term" value="F:ribosome binding"/>
    <property type="evidence" value="ECO:0007669"/>
    <property type="project" value="TreeGrafter"/>
</dbReference>
<evidence type="ECO:0000256" key="5">
    <source>
        <dbReference type="ARBA" id="ARBA00023134"/>
    </source>
</evidence>
<dbReference type="GO" id="GO:0005525">
    <property type="term" value="F:GTP binding"/>
    <property type="evidence" value="ECO:0007669"/>
    <property type="project" value="UniProtKB-UniRule"/>
</dbReference>
<keyword evidence="2" id="KW-0479">Metal-binding</keyword>
<evidence type="ECO:0000256" key="6">
    <source>
        <dbReference type="HAMAP-Rule" id="MF_00900"/>
    </source>
</evidence>
<dbReference type="PROSITE" id="PS51705">
    <property type="entry name" value="G_HFLX"/>
    <property type="match status" value="1"/>
</dbReference>
<dbReference type="InterPro" id="IPR006073">
    <property type="entry name" value="GTP-bd"/>
</dbReference>
<dbReference type="EMBL" id="CP017675">
    <property type="protein sequence ID" value="APB34586.1"/>
    <property type="molecule type" value="Genomic_DNA"/>
</dbReference>
<comment type="subcellular location">
    <subcellularLocation>
        <location evidence="6">Cytoplasm</location>
    </subcellularLocation>
    <text evidence="6">May associate with membranes.</text>
</comment>
<dbReference type="SUPFAM" id="SSF52540">
    <property type="entry name" value="P-loop containing nucleoside triphosphate hydrolases"/>
    <property type="match status" value="1"/>
</dbReference>
<dbReference type="InterPro" id="IPR030394">
    <property type="entry name" value="G_HFLX_dom"/>
</dbReference>